<gene>
    <name evidence="3" type="ORF">GGR11_002709</name>
</gene>
<sequence>MTLHAIVAALGGDLYAGGSRASIPAPGHSAADRSVSLMLADDRVIVHGFGGADWRAARDDLRVRGFIDDAGRLTGGGRGRSSAPRPDRRLRIETASRLWTATTERPPHGPAGLYLRRRVVSAGAAASNLRLHSSAPLSVYRTGGRMRPALIARISDADDRLTAVELTYLETNGLLAAGLRLARKTVGQVPPGAAVRLSPAAEYMLVGEGVVTTLSAMDRFGLPGWALMAANNLAVWCPPACVRRVLIAADRGEAGEAAAARLRRRLVHDGLEVEVSWPEPPFGDWNEVAVAAASQRKERGG</sequence>
<evidence type="ECO:0000313" key="4">
    <source>
        <dbReference type="Proteomes" id="UP000532936"/>
    </source>
</evidence>
<dbReference type="Pfam" id="PF23639">
    <property type="entry name" value="DUF7146"/>
    <property type="match status" value="1"/>
</dbReference>
<proteinExistence type="predicted"/>
<dbReference type="RefSeq" id="WP_183197674.1">
    <property type="nucleotide sequence ID" value="NZ_JACIDA010000002.1"/>
</dbReference>
<reference evidence="3 4" key="1">
    <citation type="submission" date="2020-08" db="EMBL/GenBank/DDBJ databases">
        <title>Genomic Encyclopedia of Type Strains, Phase IV (KMG-IV): sequencing the most valuable type-strain genomes for metagenomic binning, comparative biology and taxonomic classification.</title>
        <authorList>
            <person name="Goeker M."/>
        </authorList>
    </citation>
    <scope>NUCLEOTIDE SEQUENCE [LARGE SCALE GENOMIC DNA]</scope>
    <source>
        <strain evidence="3 4">DSM 14878</strain>
    </source>
</reference>
<organism evidence="3 4">
    <name type="scientific">Brevundimonas mediterranea</name>
    <dbReference type="NCBI Taxonomy" id="74329"/>
    <lineage>
        <taxon>Bacteria</taxon>
        <taxon>Pseudomonadati</taxon>
        <taxon>Pseudomonadota</taxon>
        <taxon>Alphaproteobacteria</taxon>
        <taxon>Caulobacterales</taxon>
        <taxon>Caulobacteraceae</taxon>
        <taxon>Brevundimonas</taxon>
    </lineage>
</organism>
<accession>A0A7W6A6I4</accession>
<comment type="caution">
    <text evidence="3">The sequence shown here is derived from an EMBL/GenBank/DDBJ whole genome shotgun (WGS) entry which is preliminary data.</text>
</comment>
<dbReference type="InterPro" id="IPR006171">
    <property type="entry name" value="TOPRIM_dom"/>
</dbReference>
<dbReference type="AlphaFoldDB" id="A0A7W6A6I4"/>
<dbReference type="InterPro" id="IPR055570">
    <property type="entry name" value="DUF7146"/>
</dbReference>
<evidence type="ECO:0000259" key="2">
    <source>
        <dbReference type="Pfam" id="PF23639"/>
    </source>
</evidence>
<protein>
    <recommendedName>
        <fullName evidence="5">Toprim domain-containing protein</fullName>
    </recommendedName>
</protein>
<evidence type="ECO:0000259" key="1">
    <source>
        <dbReference type="Pfam" id="PF13362"/>
    </source>
</evidence>
<evidence type="ECO:0008006" key="5">
    <source>
        <dbReference type="Google" id="ProtNLM"/>
    </source>
</evidence>
<name>A0A7W6A6I4_9CAUL</name>
<feature type="domain" description="DUF7146" evidence="2">
    <location>
        <begin position="91"/>
        <end position="197"/>
    </location>
</feature>
<feature type="domain" description="Toprim" evidence="1">
    <location>
        <begin position="203"/>
        <end position="291"/>
    </location>
</feature>
<evidence type="ECO:0000313" key="3">
    <source>
        <dbReference type="EMBL" id="MBB3873156.1"/>
    </source>
</evidence>
<dbReference type="EMBL" id="JACIDA010000002">
    <property type="protein sequence ID" value="MBB3873156.1"/>
    <property type="molecule type" value="Genomic_DNA"/>
</dbReference>
<dbReference type="Proteomes" id="UP000532936">
    <property type="component" value="Unassembled WGS sequence"/>
</dbReference>
<dbReference type="Pfam" id="PF13362">
    <property type="entry name" value="Toprim_3"/>
    <property type="match status" value="1"/>
</dbReference>